<evidence type="ECO:0000313" key="3">
    <source>
        <dbReference type="Proteomes" id="UP001589535"/>
    </source>
</evidence>
<feature type="domain" description="HTH cro/C1-type" evidence="1">
    <location>
        <begin position="18"/>
        <end position="72"/>
    </location>
</feature>
<dbReference type="InterPro" id="IPR001387">
    <property type="entry name" value="Cro/C1-type_HTH"/>
</dbReference>
<dbReference type="Proteomes" id="UP001589535">
    <property type="component" value="Unassembled WGS sequence"/>
</dbReference>
<sequence>MAEYREPNIRARQLGDRLLQRMAEKGWGVREMSRRLEMSAQWVSAVTRGRARPDPVNLARLLTVLGVRGAEYHELMALGDEMRKPGLLERSENIGTLIGLEEHADAIAVFQANVVPGLLQTGDYARNLAIEMGNQPDPDKLDEHIFARLSRQAILARPHVRFRFFLHEFVLLLPVGSAEVMTGQLRQVLRVSAQQNTTIRIVPARLGGHAASAGHFQMMESGSYQPVVCIESEMTSLYLEEPQEIKAYRNVLRGLEARALDEANSRQLIADLIGGADAR</sequence>
<dbReference type="Pfam" id="PF13560">
    <property type="entry name" value="HTH_31"/>
    <property type="match status" value="1"/>
</dbReference>
<proteinExistence type="predicted"/>
<dbReference type="CDD" id="cd00093">
    <property type="entry name" value="HTH_XRE"/>
    <property type="match status" value="1"/>
</dbReference>
<dbReference type="RefSeq" id="WP_378195547.1">
    <property type="nucleotide sequence ID" value="NZ_JBHMBK010000014.1"/>
</dbReference>
<dbReference type="InterPro" id="IPR010982">
    <property type="entry name" value="Lambda_DNA-bd_dom_sf"/>
</dbReference>
<keyword evidence="3" id="KW-1185">Reference proteome</keyword>
<evidence type="ECO:0000259" key="1">
    <source>
        <dbReference type="PROSITE" id="PS50943"/>
    </source>
</evidence>
<gene>
    <name evidence="2" type="ORF">ACFFTO_19595</name>
</gene>
<dbReference type="PROSITE" id="PS50943">
    <property type="entry name" value="HTH_CROC1"/>
    <property type="match status" value="1"/>
</dbReference>
<dbReference type="SMART" id="SM00530">
    <property type="entry name" value="HTH_XRE"/>
    <property type="match status" value="1"/>
</dbReference>
<comment type="caution">
    <text evidence="2">The sequence shown here is derived from an EMBL/GenBank/DDBJ whole genome shotgun (WGS) entry which is preliminary data.</text>
</comment>
<organism evidence="2 3">
    <name type="scientific">Amycolatopsis plumensis</name>
    <dbReference type="NCBI Taxonomy" id="236508"/>
    <lineage>
        <taxon>Bacteria</taxon>
        <taxon>Bacillati</taxon>
        <taxon>Actinomycetota</taxon>
        <taxon>Actinomycetes</taxon>
        <taxon>Pseudonocardiales</taxon>
        <taxon>Pseudonocardiaceae</taxon>
        <taxon>Amycolatopsis</taxon>
    </lineage>
</organism>
<evidence type="ECO:0000313" key="2">
    <source>
        <dbReference type="EMBL" id="MFB9686409.1"/>
    </source>
</evidence>
<reference evidence="2 3" key="1">
    <citation type="submission" date="2024-09" db="EMBL/GenBank/DDBJ databases">
        <authorList>
            <person name="Sun Q."/>
            <person name="Mori K."/>
        </authorList>
    </citation>
    <scope>NUCLEOTIDE SEQUENCE [LARGE SCALE GENOMIC DNA]</scope>
    <source>
        <strain evidence="2 3">JCM 13852</strain>
    </source>
</reference>
<name>A0ABV5U5E1_9PSEU</name>
<dbReference type="SUPFAM" id="SSF47413">
    <property type="entry name" value="lambda repressor-like DNA-binding domains"/>
    <property type="match status" value="1"/>
</dbReference>
<dbReference type="InterPro" id="IPR043917">
    <property type="entry name" value="DUF5753"/>
</dbReference>
<protein>
    <submittedName>
        <fullName evidence="2">Helix-turn-helix domain-containing protein</fullName>
    </submittedName>
</protein>
<dbReference type="EMBL" id="JBHMBK010000014">
    <property type="protein sequence ID" value="MFB9686409.1"/>
    <property type="molecule type" value="Genomic_DNA"/>
</dbReference>
<dbReference type="Pfam" id="PF19054">
    <property type="entry name" value="DUF5753"/>
    <property type="match status" value="1"/>
</dbReference>
<dbReference type="Gene3D" id="1.10.260.40">
    <property type="entry name" value="lambda repressor-like DNA-binding domains"/>
    <property type="match status" value="1"/>
</dbReference>
<accession>A0ABV5U5E1</accession>